<sequence length="504" mass="54917">MRETYVAALDQGTTSTRCLLFDHQGRLVSLAQQQHRQYFPRPGWVEHDAEEIWKIVCRIIPQALDDVDARPEQVVGLGVTNQRETTVVWDHRSGKPVGRAIVWQDTRTAGMLDDIACDLSAEEIYARTGLPLVSYFSGPKLRWLFDAEPGVAERAARGELLIGTMDSWLVWNLTGGVDGGLHATDVTNASRTMLMDIRSLEWDDELLDCLRVPRAALPEIRPSMTTFGTTCAPVPGIPVTAVIGDQQASLFGQTAFDPGDAKCTYGTGAFLLLNTGTELVRSRHGLISTVAYQEDGEPPVYAVEGAVAIAGALVEWCRESLGLIRSPAEIETLALSVEDNGGCYVVPAFSGLYAPHWESDAQGLVVGLTSYVTKGHLARAVLEATALQTREVVAAMNADADVPLRSLAVDGGMTANNLLMQTLADILDVPVVRPMVAETVSRGAAYAAGLVAGYWADRAVLRSYWHKAAEWQPRTTPQERDRQVRAWDDAVQLAIGWGHRSSLR</sequence>
<evidence type="ECO:0000256" key="2">
    <source>
        <dbReference type="ARBA" id="ARBA00009156"/>
    </source>
</evidence>
<dbReference type="GO" id="GO:0004370">
    <property type="term" value="F:glycerol kinase activity"/>
    <property type="evidence" value="ECO:0007669"/>
    <property type="project" value="UniProtKB-EC"/>
</dbReference>
<dbReference type="PANTHER" id="PTHR10196:SF69">
    <property type="entry name" value="GLYCEROL KINASE"/>
    <property type="match status" value="1"/>
</dbReference>
<gene>
    <name evidence="16" type="primary">glpK</name>
    <name evidence="16" type="ORF">ABUL08_18580</name>
    <name evidence="15" type="ORF">VK199_18510</name>
</gene>
<dbReference type="InterPro" id="IPR018485">
    <property type="entry name" value="FGGY_C"/>
</dbReference>
<proteinExistence type="inferred from homology"/>
<reference evidence="15" key="1">
    <citation type="submission" date="2024-01" db="EMBL/GenBank/DDBJ databases">
        <title>The genome sequence of Micromonospora mangrovi CCTCC AA 2012012.</title>
        <authorList>
            <person name="Gao J."/>
        </authorList>
    </citation>
    <scope>NUCLEOTIDE SEQUENCE</scope>
    <source>
        <strain evidence="15">CCTCC AA 2012012</strain>
    </source>
</reference>
<dbReference type="GO" id="GO:0005524">
    <property type="term" value="F:ATP binding"/>
    <property type="evidence" value="ECO:0007669"/>
    <property type="project" value="UniProtKB-KW"/>
</dbReference>
<dbReference type="NCBIfam" id="NF000756">
    <property type="entry name" value="PRK00047.1"/>
    <property type="match status" value="1"/>
</dbReference>
<dbReference type="GO" id="GO:0006072">
    <property type="term" value="P:glycerol-3-phosphate metabolic process"/>
    <property type="evidence" value="ECO:0007669"/>
    <property type="project" value="InterPro"/>
</dbReference>
<dbReference type="GO" id="GO:0005829">
    <property type="term" value="C:cytosol"/>
    <property type="evidence" value="ECO:0007669"/>
    <property type="project" value="UniProtKB-ARBA"/>
</dbReference>
<evidence type="ECO:0000256" key="5">
    <source>
        <dbReference type="ARBA" id="ARBA00022741"/>
    </source>
</evidence>
<evidence type="ECO:0000256" key="10">
    <source>
        <dbReference type="ARBA" id="ARBA00052101"/>
    </source>
</evidence>
<dbReference type="SUPFAM" id="SSF53067">
    <property type="entry name" value="Actin-like ATPase domain"/>
    <property type="match status" value="2"/>
</dbReference>
<keyword evidence="8" id="KW-0067">ATP-binding</keyword>
<dbReference type="Pfam" id="PF00370">
    <property type="entry name" value="FGGY_N"/>
    <property type="match status" value="1"/>
</dbReference>
<dbReference type="EMBL" id="CP157762">
    <property type="protein sequence ID" value="XBP91642.1"/>
    <property type="molecule type" value="Genomic_DNA"/>
</dbReference>
<feature type="domain" description="Carbohydrate kinase FGGY C-terminal" evidence="14">
    <location>
        <begin position="261"/>
        <end position="449"/>
    </location>
</feature>
<dbReference type="NCBIfam" id="TIGR01311">
    <property type="entry name" value="glycerol_kin"/>
    <property type="match status" value="1"/>
</dbReference>
<dbReference type="InterPro" id="IPR043129">
    <property type="entry name" value="ATPase_NBD"/>
</dbReference>
<keyword evidence="5" id="KW-0547">Nucleotide-binding</keyword>
<protein>
    <recommendedName>
        <fullName evidence="3">glycerol kinase</fullName>
        <ecNumber evidence="3">2.7.1.30</ecNumber>
    </recommendedName>
    <alternativeName>
        <fullName evidence="9">ATP:glycerol 3-phosphotransferase</fullName>
    </alternativeName>
</protein>
<comment type="pathway">
    <text evidence="1">Polyol metabolism; glycerol degradation via glycerol kinase pathway; sn-glycerol 3-phosphate from glycerol: step 1/1.</text>
</comment>
<dbReference type="Pfam" id="PF02782">
    <property type="entry name" value="FGGY_C"/>
    <property type="match status" value="1"/>
</dbReference>
<keyword evidence="6 12" id="KW-0418">Kinase</keyword>
<feature type="domain" description="Carbohydrate kinase FGGY N-terminal" evidence="13">
    <location>
        <begin position="5"/>
        <end position="252"/>
    </location>
</feature>
<comment type="catalytic activity">
    <reaction evidence="10">
        <text>glycerol + ATP = sn-glycerol 3-phosphate + ADP + H(+)</text>
        <dbReference type="Rhea" id="RHEA:21644"/>
        <dbReference type="ChEBI" id="CHEBI:15378"/>
        <dbReference type="ChEBI" id="CHEBI:17754"/>
        <dbReference type="ChEBI" id="CHEBI:30616"/>
        <dbReference type="ChEBI" id="CHEBI:57597"/>
        <dbReference type="ChEBI" id="CHEBI:456216"/>
        <dbReference type="EC" id="2.7.1.30"/>
    </reaction>
</comment>
<keyword evidence="7" id="KW-0319">Glycerol metabolism</keyword>
<evidence type="ECO:0000256" key="6">
    <source>
        <dbReference type="ARBA" id="ARBA00022777"/>
    </source>
</evidence>
<dbReference type="FunFam" id="3.30.420.40:FF:000008">
    <property type="entry name" value="Glycerol kinase"/>
    <property type="match status" value="1"/>
</dbReference>
<evidence type="ECO:0000313" key="15">
    <source>
        <dbReference type="EMBL" id="XBP91642.1"/>
    </source>
</evidence>
<evidence type="ECO:0000256" key="3">
    <source>
        <dbReference type="ARBA" id="ARBA00012099"/>
    </source>
</evidence>
<reference evidence="16" key="2">
    <citation type="submission" date="2024-06" db="EMBL/GenBank/DDBJ databases">
        <title>Micromonospora mangrovi CCTCC AA 2012012 genome sequences.</title>
        <authorList>
            <person name="Gao J."/>
        </authorList>
    </citation>
    <scope>NUCLEOTIDE SEQUENCE</scope>
    <source>
        <strain evidence="16">CCTCC AA 2012012</strain>
    </source>
</reference>
<dbReference type="FunFam" id="3.30.420.40:FF:000007">
    <property type="entry name" value="Glycerol kinase"/>
    <property type="match status" value="1"/>
</dbReference>
<evidence type="ECO:0000256" key="8">
    <source>
        <dbReference type="ARBA" id="ARBA00022840"/>
    </source>
</evidence>
<dbReference type="EMBL" id="CP159342">
    <property type="protein sequence ID" value="XCH72340.1"/>
    <property type="molecule type" value="Genomic_DNA"/>
</dbReference>
<evidence type="ECO:0000256" key="1">
    <source>
        <dbReference type="ARBA" id="ARBA00005190"/>
    </source>
</evidence>
<dbReference type="CDD" id="cd07769">
    <property type="entry name" value="ASKHA_NBD_FGGY_GK"/>
    <property type="match status" value="1"/>
</dbReference>
<evidence type="ECO:0000256" key="4">
    <source>
        <dbReference type="ARBA" id="ARBA00022679"/>
    </source>
</evidence>
<dbReference type="InterPro" id="IPR005999">
    <property type="entry name" value="Glycerol_kin"/>
</dbReference>
<dbReference type="EC" id="2.7.1.30" evidence="3"/>
<evidence type="ECO:0000256" key="9">
    <source>
        <dbReference type="ARBA" id="ARBA00043149"/>
    </source>
</evidence>
<evidence type="ECO:0000259" key="14">
    <source>
        <dbReference type="Pfam" id="PF02782"/>
    </source>
</evidence>
<dbReference type="AlphaFoldDB" id="A0AAU8HAX1"/>
<keyword evidence="4 12" id="KW-0808">Transferase</keyword>
<evidence type="ECO:0000259" key="13">
    <source>
        <dbReference type="Pfam" id="PF00370"/>
    </source>
</evidence>
<name>A0AAU8HAX1_9ACTN</name>
<dbReference type="PROSITE" id="PS00445">
    <property type="entry name" value="FGGY_KINASES_2"/>
    <property type="match status" value="1"/>
</dbReference>
<dbReference type="GO" id="GO:0019563">
    <property type="term" value="P:glycerol catabolic process"/>
    <property type="evidence" value="ECO:0007669"/>
    <property type="project" value="TreeGrafter"/>
</dbReference>
<evidence type="ECO:0000313" key="16">
    <source>
        <dbReference type="EMBL" id="XCH72340.1"/>
    </source>
</evidence>
<dbReference type="Gene3D" id="3.30.420.40">
    <property type="match status" value="2"/>
</dbReference>
<dbReference type="InterPro" id="IPR018484">
    <property type="entry name" value="FGGY_N"/>
</dbReference>
<organism evidence="16">
    <name type="scientific">Micromonospora sp. CCTCC AA 2012012</name>
    <dbReference type="NCBI Taxonomy" id="3111921"/>
    <lineage>
        <taxon>Bacteria</taxon>
        <taxon>Bacillati</taxon>
        <taxon>Actinomycetota</taxon>
        <taxon>Actinomycetes</taxon>
        <taxon>Micromonosporales</taxon>
        <taxon>Micromonosporaceae</taxon>
        <taxon>Micromonospora</taxon>
    </lineage>
</organism>
<comment type="function">
    <text evidence="11">Key enzyme in the regulation of glycerol uptake and metabolism. Catalyzes the phosphorylation of glycerol to yield sn-glycerol 3-phosphate.</text>
</comment>
<evidence type="ECO:0000256" key="7">
    <source>
        <dbReference type="ARBA" id="ARBA00022798"/>
    </source>
</evidence>
<comment type="similarity">
    <text evidence="2 12">Belongs to the FGGY kinase family.</text>
</comment>
<evidence type="ECO:0000256" key="12">
    <source>
        <dbReference type="RuleBase" id="RU003733"/>
    </source>
</evidence>
<evidence type="ECO:0000256" key="11">
    <source>
        <dbReference type="ARBA" id="ARBA00054633"/>
    </source>
</evidence>
<dbReference type="PIRSF" id="PIRSF000538">
    <property type="entry name" value="GlpK"/>
    <property type="match status" value="1"/>
</dbReference>
<dbReference type="RefSeq" id="WP_350931185.1">
    <property type="nucleotide sequence ID" value="NZ_CP157762.1"/>
</dbReference>
<dbReference type="InterPro" id="IPR018483">
    <property type="entry name" value="Carb_kinase_FGGY_CS"/>
</dbReference>
<dbReference type="InterPro" id="IPR000577">
    <property type="entry name" value="Carb_kinase_FGGY"/>
</dbReference>
<accession>A0AAU8HAX1</accession>
<dbReference type="PANTHER" id="PTHR10196">
    <property type="entry name" value="SUGAR KINASE"/>
    <property type="match status" value="1"/>
</dbReference>